<keyword evidence="5" id="KW-0472">Membrane</keyword>
<dbReference type="InterPro" id="IPR002889">
    <property type="entry name" value="WSC_carb-bd"/>
</dbReference>
<dbReference type="SMART" id="SM00321">
    <property type="entry name" value="WSC"/>
    <property type="match status" value="1"/>
</dbReference>
<dbReference type="PANTHER" id="PTHR24269:SF16">
    <property type="entry name" value="PROTEIN SLG1"/>
    <property type="match status" value="1"/>
</dbReference>
<proteinExistence type="predicted"/>
<evidence type="ECO:0000313" key="10">
    <source>
        <dbReference type="Proteomes" id="UP001301958"/>
    </source>
</evidence>
<dbReference type="AlphaFoldDB" id="A0AAN7BMM2"/>
<dbReference type="GO" id="GO:0005886">
    <property type="term" value="C:plasma membrane"/>
    <property type="evidence" value="ECO:0007669"/>
    <property type="project" value="TreeGrafter"/>
</dbReference>
<dbReference type="PROSITE" id="PS51212">
    <property type="entry name" value="WSC"/>
    <property type="match status" value="1"/>
</dbReference>
<dbReference type="Proteomes" id="UP001301958">
    <property type="component" value="Unassembled WGS sequence"/>
</dbReference>
<comment type="subcellular location">
    <subcellularLocation>
        <location evidence="1">Membrane</location>
        <topology evidence="1">Single-pass membrane protein</topology>
    </subcellularLocation>
</comment>
<protein>
    <submittedName>
        <fullName evidence="9">WSC domain-containing protein</fullName>
    </submittedName>
</protein>
<keyword evidence="4" id="KW-1133">Transmembrane helix</keyword>
<feature type="signal peptide" evidence="7">
    <location>
        <begin position="1"/>
        <end position="19"/>
    </location>
</feature>
<keyword evidence="10" id="KW-1185">Reference proteome</keyword>
<reference evidence="9" key="2">
    <citation type="submission" date="2023-05" db="EMBL/GenBank/DDBJ databases">
        <authorList>
            <consortium name="Lawrence Berkeley National Laboratory"/>
            <person name="Steindorff A."/>
            <person name="Hensen N."/>
            <person name="Bonometti L."/>
            <person name="Westerberg I."/>
            <person name="Brannstrom I.O."/>
            <person name="Guillou S."/>
            <person name="Cros-Aarteil S."/>
            <person name="Calhoun S."/>
            <person name="Haridas S."/>
            <person name="Kuo A."/>
            <person name="Mondo S."/>
            <person name="Pangilinan J."/>
            <person name="Riley R."/>
            <person name="Labutti K."/>
            <person name="Andreopoulos B."/>
            <person name="Lipzen A."/>
            <person name="Chen C."/>
            <person name="Yanf M."/>
            <person name="Daum C."/>
            <person name="Ng V."/>
            <person name="Clum A."/>
            <person name="Ohm R."/>
            <person name="Martin F."/>
            <person name="Silar P."/>
            <person name="Natvig D."/>
            <person name="Lalanne C."/>
            <person name="Gautier V."/>
            <person name="Ament-Velasquez S.L."/>
            <person name="Kruys A."/>
            <person name="Hutchinson M.I."/>
            <person name="Powell A.J."/>
            <person name="Barry K."/>
            <person name="Miller A.N."/>
            <person name="Grigoriev I.V."/>
            <person name="Debuchy R."/>
            <person name="Gladieux P."/>
            <person name="Thoren M.H."/>
            <person name="Johannesson H."/>
        </authorList>
    </citation>
    <scope>NUCLEOTIDE SEQUENCE</scope>
    <source>
        <strain evidence="9">CBS 990.96</strain>
    </source>
</reference>
<evidence type="ECO:0000256" key="1">
    <source>
        <dbReference type="ARBA" id="ARBA00004167"/>
    </source>
</evidence>
<accession>A0AAN7BMM2</accession>
<organism evidence="9 10">
    <name type="scientific">Podospora fimiseda</name>
    <dbReference type="NCBI Taxonomy" id="252190"/>
    <lineage>
        <taxon>Eukaryota</taxon>
        <taxon>Fungi</taxon>
        <taxon>Dikarya</taxon>
        <taxon>Ascomycota</taxon>
        <taxon>Pezizomycotina</taxon>
        <taxon>Sordariomycetes</taxon>
        <taxon>Sordariomycetidae</taxon>
        <taxon>Sordariales</taxon>
        <taxon>Podosporaceae</taxon>
        <taxon>Podospora</taxon>
    </lineage>
</organism>
<evidence type="ECO:0000256" key="6">
    <source>
        <dbReference type="ARBA" id="ARBA00023180"/>
    </source>
</evidence>
<evidence type="ECO:0000256" key="7">
    <source>
        <dbReference type="SAM" id="SignalP"/>
    </source>
</evidence>
<evidence type="ECO:0000313" key="9">
    <source>
        <dbReference type="EMBL" id="KAK4226138.1"/>
    </source>
</evidence>
<dbReference type="InterPro" id="IPR051836">
    <property type="entry name" value="Kremen_rcpt"/>
</dbReference>
<evidence type="ECO:0000256" key="5">
    <source>
        <dbReference type="ARBA" id="ARBA00023136"/>
    </source>
</evidence>
<evidence type="ECO:0000256" key="4">
    <source>
        <dbReference type="ARBA" id="ARBA00022989"/>
    </source>
</evidence>
<name>A0AAN7BMM2_9PEZI</name>
<feature type="chain" id="PRO_5042971263" evidence="7">
    <location>
        <begin position="20"/>
        <end position="182"/>
    </location>
</feature>
<sequence length="182" mass="19674">MQFLTTAFLLFLGSTTVLAQQEDNKPKPEIIFSNSNQKVNPAKYSYLGCYNETTSLEGTTGERALYGGINLVEAADVGAQGQGKGMTVEKCWEFCAKNGTYEYKYAGLEYARECWCSTTLNSLSEKVDDSACDLPCEGNTTQVCGGNLKLTIYMAGSGRHEIARWTGAVVVMAVVGVVSSLI</sequence>
<feature type="domain" description="WSC" evidence="8">
    <location>
        <begin position="43"/>
        <end position="156"/>
    </location>
</feature>
<keyword evidence="2" id="KW-0812">Transmembrane</keyword>
<keyword evidence="6" id="KW-0325">Glycoprotein</keyword>
<dbReference type="PANTHER" id="PTHR24269">
    <property type="entry name" value="KREMEN PROTEIN"/>
    <property type="match status" value="1"/>
</dbReference>
<dbReference type="EMBL" id="MU865353">
    <property type="protein sequence ID" value="KAK4226138.1"/>
    <property type="molecule type" value="Genomic_DNA"/>
</dbReference>
<dbReference type="Pfam" id="PF01822">
    <property type="entry name" value="WSC"/>
    <property type="match status" value="1"/>
</dbReference>
<evidence type="ECO:0000259" key="8">
    <source>
        <dbReference type="PROSITE" id="PS51212"/>
    </source>
</evidence>
<comment type="caution">
    <text evidence="9">The sequence shown here is derived from an EMBL/GenBank/DDBJ whole genome shotgun (WGS) entry which is preliminary data.</text>
</comment>
<evidence type="ECO:0000256" key="3">
    <source>
        <dbReference type="ARBA" id="ARBA00022729"/>
    </source>
</evidence>
<evidence type="ECO:0000256" key="2">
    <source>
        <dbReference type="ARBA" id="ARBA00022692"/>
    </source>
</evidence>
<reference evidence="9" key="1">
    <citation type="journal article" date="2023" name="Mol. Phylogenet. Evol.">
        <title>Genome-scale phylogeny and comparative genomics of the fungal order Sordariales.</title>
        <authorList>
            <person name="Hensen N."/>
            <person name="Bonometti L."/>
            <person name="Westerberg I."/>
            <person name="Brannstrom I.O."/>
            <person name="Guillou S."/>
            <person name="Cros-Aarteil S."/>
            <person name="Calhoun S."/>
            <person name="Haridas S."/>
            <person name="Kuo A."/>
            <person name="Mondo S."/>
            <person name="Pangilinan J."/>
            <person name="Riley R."/>
            <person name="LaButti K."/>
            <person name="Andreopoulos B."/>
            <person name="Lipzen A."/>
            <person name="Chen C."/>
            <person name="Yan M."/>
            <person name="Daum C."/>
            <person name="Ng V."/>
            <person name="Clum A."/>
            <person name="Steindorff A."/>
            <person name="Ohm R.A."/>
            <person name="Martin F."/>
            <person name="Silar P."/>
            <person name="Natvig D.O."/>
            <person name="Lalanne C."/>
            <person name="Gautier V."/>
            <person name="Ament-Velasquez S.L."/>
            <person name="Kruys A."/>
            <person name="Hutchinson M.I."/>
            <person name="Powell A.J."/>
            <person name="Barry K."/>
            <person name="Miller A.N."/>
            <person name="Grigoriev I.V."/>
            <person name="Debuchy R."/>
            <person name="Gladieux P."/>
            <person name="Hiltunen Thoren M."/>
            <person name="Johannesson H."/>
        </authorList>
    </citation>
    <scope>NUCLEOTIDE SEQUENCE</scope>
    <source>
        <strain evidence="9">CBS 990.96</strain>
    </source>
</reference>
<keyword evidence="3 7" id="KW-0732">Signal</keyword>
<gene>
    <name evidence="9" type="ORF">QBC38DRAFT_238274</name>
</gene>